<feature type="transmembrane region" description="Helical" evidence="2">
    <location>
        <begin position="45"/>
        <end position="64"/>
    </location>
</feature>
<dbReference type="Proteomes" id="UP001500751">
    <property type="component" value="Unassembled WGS sequence"/>
</dbReference>
<keyword evidence="4" id="KW-1185">Reference proteome</keyword>
<dbReference type="EMBL" id="BAAAQN010000068">
    <property type="protein sequence ID" value="GAA2057771.1"/>
    <property type="molecule type" value="Genomic_DNA"/>
</dbReference>
<gene>
    <name evidence="3" type="ORF">GCM10009839_79150</name>
</gene>
<sequence>MGSLAVRVMGAFVDDDDPGVPSGPVDIGTAGVHHARNEIGSWQTLILMFISVIVVGAVVLLYVVRQRGRLVERRRLRRMAEAAKSSGQGMSESLSESPGAEVAATAATAAAAAAPTIAAPTPTVAISVSPPPPTAPTPPRPTTSTPGRPAPNA</sequence>
<feature type="compositionally biased region" description="Polar residues" evidence="1">
    <location>
        <begin position="85"/>
        <end position="96"/>
    </location>
</feature>
<evidence type="ECO:0000256" key="2">
    <source>
        <dbReference type="SAM" id="Phobius"/>
    </source>
</evidence>
<name>A0ABP5GUI0_9ACTN</name>
<organism evidence="3 4">
    <name type="scientific">Catenulispora yoronensis</name>
    <dbReference type="NCBI Taxonomy" id="450799"/>
    <lineage>
        <taxon>Bacteria</taxon>
        <taxon>Bacillati</taxon>
        <taxon>Actinomycetota</taxon>
        <taxon>Actinomycetes</taxon>
        <taxon>Catenulisporales</taxon>
        <taxon>Catenulisporaceae</taxon>
        <taxon>Catenulispora</taxon>
    </lineage>
</organism>
<evidence type="ECO:0000256" key="1">
    <source>
        <dbReference type="SAM" id="MobiDB-lite"/>
    </source>
</evidence>
<accession>A0ABP5GUI0</accession>
<evidence type="ECO:0000313" key="4">
    <source>
        <dbReference type="Proteomes" id="UP001500751"/>
    </source>
</evidence>
<comment type="caution">
    <text evidence="3">The sequence shown here is derived from an EMBL/GenBank/DDBJ whole genome shotgun (WGS) entry which is preliminary data.</text>
</comment>
<feature type="region of interest" description="Disordered" evidence="1">
    <location>
        <begin position="79"/>
        <end position="106"/>
    </location>
</feature>
<reference evidence="4" key="1">
    <citation type="journal article" date="2019" name="Int. J. Syst. Evol. Microbiol.">
        <title>The Global Catalogue of Microorganisms (GCM) 10K type strain sequencing project: providing services to taxonomists for standard genome sequencing and annotation.</title>
        <authorList>
            <consortium name="The Broad Institute Genomics Platform"/>
            <consortium name="The Broad Institute Genome Sequencing Center for Infectious Disease"/>
            <person name="Wu L."/>
            <person name="Ma J."/>
        </authorList>
    </citation>
    <scope>NUCLEOTIDE SEQUENCE [LARGE SCALE GENOMIC DNA]</scope>
    <source>
        <strain evidence="4">JCM 16014</strain>
    </source>
</reference>
<keyword evidence="2" id="KW-0812">Transmembrane</keyword>
<dbReference type="RefSeq" id="WP_344670864.1">
    <property type="nucleotide sequence ID" value="NZ_BAAAQN010000068.1"/>
</dbReference>
<feature type="region of interest" description="Disordered" evidence="1">
    <location>
        <begin position="123"/>
        <end position="153"/>
    </location>
</feature>
<evidence type="ECO:0000313" key="3">
    <source>
        <dbReference type="EMBL" id="GAA2057771.1"/>
    </source>
</evidence>
<proteinExistence type="predicted"/>
<feature type="compositionally biased region" description="Pro residues" evidence="1">
    <location>
        <begin position="129"/>
        <end position="141"/>
    </location>
</feature>
<protein>
    <submittedName>
        <fullName evidence="3">Uncharacterized protein</fullName>
    </submittedName>
</protein>
<keyword evidence="2" id="KW-0472">Membrane</keyword>
<keyword evidence="2" id="KW-1133">Transmembrane helix</keyword>